<name>A0A2V1DD07_9PLEO</name>
<accession>A0A2V1DD07</accession>
<evidence type="ECO:0000256" key="1">
    <source>
        <dbReference type="SAM" id="MobiDB-lite"/>
    </source>
</evidence>
<feature type="compositionally biased region" description="Low complexity" evidence="1">
    <location>
        <begin position="106"/>
        <end position="119"/>
    </location>
</feature>
<protein>
    <submittedName>
        <fullName evidence="2">Uncharacterized protein</fullName>
    </submittedName>
</protein>
<dbReference type="EMBL" id="KZ805476">
    <property type="protein sequence ID" value="PVH96027.1"/>
    <property type="molecule type" value="Genomic_DNA"/>
</dbReference>
<gene>
    <name evidence="2" type="ORF">DM02DRAFT_131430</name>
</gene>
<feature type="region of interest" description="Disordered" evidence="1">
    <location>
        <begin position="1"/>
        <end position="160"/>
    </location>
</feature>
<keyword evidence="3" id="KW-1185">Reference proteome</keyword>
<organism evidence="2 3">
    <name type="scientific">Periconia macrospinosa</name>
    <dbReference type="NCBI Taxonomy" id="97972"/>
    <lineage>
        <taxon>Eukaryota</taxon>
        <taxon>Fungi</taxon>
        <taxon>Dikarya</taxon>
        <taxon>Ascomycota</taxon>
        <taxon>Pezizomycotina</taxon>
        <taxon>Dothideomycetes</taxon>
        <taxon>Pleosporomycetidae</taxon>
        <taxon>Pleosporales</taxon>
        <taxon>Massarineae</taxon>
        <taxon>Periconiaceae</taxon>
        <taxon>Periconia</taxon>
    </lineage>
</organism>
<evidence type="ECO:0000313" key="3">
    <source>
        <dbReference type="Proteomes" id="UP000244855"/>
    </source>
</evidence>
<proteinExistence type="predicted"/>
<feature type="compositionally biased region" description="Polar residues" evidence="1">
    <location>
        <begin position="26"/>
        <end position="35"/>
    </location>
</feature>
<dbReference type="Proteomes" id="UP000244855">
    <property type="component" value="Unassembled WGS sequence"/>
</dbReference>
<evidence type="ECO:0000313" key="2">
    <source>
        <dbReference type="EMBL" id="PVH96027.1"/>
    </source>
</evidence>
<feature type="compositionally biased region" description="Low complexity" evidence="1">
    <location>
        <begin position="79"/>
        <end position="91"/>
    </location>
</feature>
<dbReference type="AlphaFoldDB" id="A0A2V1DD07"/>
<reference evidence="2 3" key="1">
    <citation type="journal article" date="2018" name="Sci. Rep.">
        <title>Comparative genomics provides insights into the lifestyle and reveals functional heterogeneity of dark septate endophytic fungi.</title>
        <authorList>
            <person name="Knapp D.G."/>
            <person name="Nemeth J.B."/>
            <person name="Barry K."/>
            <person name="Hainaut M."/>
            <person name="Henrissat B."/>
            <person name="Johnson J."/>
            <person name="Kuo A."/>
            <person name="Lim J.H.P."/>
            <person name="Lipzen A."/>
            <person name="Nolan M."/>
            <person name="Ohm R.A."/>
            <person name="Tamas L."/>
            <person name="Grigoriev I.V."/>
            <person name="Spatafora J.W."/>
            <person name="Nagy L.G."/>
            <person name="Kovacs G.M."/>
        </authorList>
    </citation>
    <scope>NUCLEOTIDE SEQUENCE [LARGE SCALE GENOMIC DNA]</scope>
    <source>
        <strain evidence="2 3">DSE2036</strain>
    </source>
</reference>
<dbReference type="OrthoDB" id="3782326at2759"/>
<feature type="compositionally biased region" description="Polar residues" evidence="1">
    <location>
        <begin position="43"/>
        <end position="58"/>
    </location>
</feature>
<sequence>MPSLIKKIRSAALGEDTNPYAKRDNPSNPSYNPTAVRQGADPLSSTPRGNANPTTSPRGSIDYLAEARRASGRDPVTGKKSAPKASTKSKSLQNIRNKVRGGPSGGESSRSGGASASRETPYNPATDPANPFADPEAYTNARSKAPAQVQHRQQTHEDHRGDARYEQYIWQMKERELARLAWQEPAGGSFYAPPRRPTVARESYASGWGADIIFAGQVPYTMR</sequence>